<evidence type="ECO:0000256" key="1">
    <source>
        <dbReference type="ARBA" id="ARBA00004127"/>
    </source>
</evidence>
<dbReference type="PANTHER" id="PTHR39535:SF2">
    <property type="entry name" value="HTTM DOMAIN-CONTAINING PROTEIN"/>
    <property type="match status" value="1"/>
</dbReference>
<evidence type="ECO:0000256" key="4">
    <source>
        <dbReference type="ARBA" id="ARBA00023136"/>
    </source>
</evidence>
<dbReference type="NCBIfam" id="TIGR04033">
    <property type="entry name" value="export_SdpB"/>
    <property type="match status" value="1"/>
</dbReference>
<keyword evidence="3" id="KW-1133">Transmembrane helix</keyword>
<evidence type="ECO:0000313" key="7">
    <source>
        <dbReference type="Proteomes" id="UP000045782"/>
    </source>
</evidence>
<dbReference type="InterPro" id="IPR052964">
    <property type="entry name" value="Sporulation_signal_mat"/>
</dbReference>
<dbReference type="Proteomes" id="UP000045782">
    <property type="component" value="Unassembled WGS sequence"/>
</dbReference>
<accession>A0A0U1CCD9</accession>
<gene>
    <name evidence="6" type="ORF">ERS075579_01568</name>
</gene>
<dbReference type="RefSeq" id="WP_306372220.1">
    <property type="nucleotide sequence ID" value="NZ_CP029074.1"/>
</dbReference>
<reference evidence="6 7" key="1">
    <citation type="submission" date="2015-03" db="EMBL/GenBank/DDBJ databases">
        <authorList>
            <person name="Murphy D."/>
        </authorList>
    </citation>
    <scope>NUCLEOTIDE SEQUENCE [LARGE SCALE GENOMIC DNA]</scope>
    <source>
        <strain evidence="6 7">PAP088</strain>
    </source>
</reference>
<name>A0A0U1CCD9_9MYCO</name>
<dbReference type="GO" id="GO:0012505">
    <property type="term" value="C:endomembrane system"/>
    <property type="evidence" value="ECO:0007669"/>
    <property type="project" value="UniProtKB-SubCell"/>
</dbReference>
<dbReference type="AlphaFoldDB" id="A0A0U1CCD9"/>
<evidence type="ECO:0000256" key="2">
    <source>
        <dbReference type="ARBA" id="ARBA00022692"/>
    </source>
</evidence>
<comment type="subcellular location">
    <subcellularLocation>
        <location evidence="1">Endomembrane system</location>
        <topology evidence="1">Multi-pass membrane protein</topology>
    </subcellularLocation>
</comment>
<keyword evidence="2" id="KW-0812">Transmembrane</keyword>
<sequence length="328" mass="36295">MKSLRLSQQSILALVRFDHRNLWFAVGRVSLALATLSEVIFTSPRALFVPVGGVEGPYCRLGEYLSIYCLGSPDSHLEFKRIAVAAILGVVVSGYRPRYLALPHLWATYSVSTSITLPDGGDSIALICLILLTPLCLIDPRRWIWNAPGHRMSLDCRAIGLASQWALRIQFAFIYADSALTKVGVADWANGSAFYYFVRDKMFGTTGPLSPFFYWSSATPLGSVAATWGTIAIELVIALFIMGGPRLRRISLYSTVALHLAIYVTLGLFSFSLVMIAGAVLVANTDRVQPLGMFHAKPAGVLVRRWRLRDLQLQRAGSRTQERKVREL</sequence>
<dbReference type="InterPro" id="IPR011020">
    <property type="entry name" value="HTTM-like"/>
</dbReference>
<dbReference type="PANTHER" id="PTHR39535">
    <property type="entry name" value="SPORULATION-DELAYING PROTEIN SDPB"/>
    <property type="match status" value="1"/>
</dbReference>
<protein>
    <submittedName>
        <fullName evidence="6">Vitamin K-dependent gamma-carboxylase</fullName>
    </submittedName>
</protein>
<proteinExistence type="predicted"/>
<evidence type="ECO:0000259" key="5">
    <source>
        <dbReference type="SMART" id="SM00752"/>
    </source>
</evidence>
<feature type="domain" description="HTTM-like" evidence="5">
    <location>
        <begin position="19"/>
        <end position="287"/>
    </location>
</feature>
<evidence type="ECO:0000313" key="6">
    <source>
        <dbReference type="EMBL" id="CPV44793.1"/>
    </source>
</evidence>
<evidence type="ECO:0000256" key="3">
    <source>
        <dbReference type="ARBA" id="ARBA00022989"/>
    </source>
</evidence>
<dbReference type="InterPro" id="IPR023894">
    <property type="entry name" value="Sporulation_SdpB"/>
</dbReference>
<organism evidence="6 7">
    <name type="scientific">Mycobacteroides abscessus</name>
    <dbReference type="NCBI Taxonomy" id="36809"/>
    <lineage>
        <taxon>Bacteria</taxon>
        <taxon>Bacillati</taxon>
        <taxon>Actinomycetota</taxon>
        <taxon>Actinomycetes</taxon>
        <taxon>Mycobacteriales</taxon>
        <taxon>Mycobacteriaceae</taxon>
        <taxon>Mycobacteroides</taxon>
    </lineage>
</organism>
<dbReference type="SMART" id="SM00752">
    <property type="entry name" value="HTTM"/>
    <property type="match status" value="1"/>
</dbReference>
<dbReference type="EMBL" id="CSWP01000003">
    <property type="protein sequence ID" value="CPV44793.1"/>
    <property type="molecule type" value="Genomic_DNA"/>
</dbReference>
<keyword evidence="4" id="KW-0472">Membrane</keyword>